<evidence type="ECO:0000313" key="3">
    <source>
        <dbReference type="EMBL" id="PKF67885.1"/>
    </source>
</evidence>
<keyword evidence="2" id="KW-0732">Signal</keyword>
<dbReference type="AlphaFoldDB" id="A0A2N0X5B9"/>
<feature type="chain" id="PRO_5014832524" evidence="2">
    <location>
        <begin position="27"/>
        <end position="87"/>
    </location>
</feature>
<dbReference type="Proteomes" id="UP000233249">
    <property type="component" value="Unassembled WGS sequence"/>
</dbReference>
<keyword evidence="1" id="KW-0472">Membrane</keyword>
<name>A0A2N0X5B9_9CORY</name>
<protein>
    <submittedName>
        <fullName evidence="3">Uncharacterized protein</fullName>
    </submittedName>
</protein>
<organism evidence="3 4">
    <name type="scientific">Corynebacterium mastitidis</name>
    <dbReference type="NCBI Taxonomy" id="161890"/>
    <lineage>
        <taxon>Bacteria</taxon>
        <taxon>Bacillati</taxon>
        <taxon>Actinomycetota</taxon>
        <taxon>Actinomycetes</taxon>
        <taxon>Mycobacteriales</taxon>
        <taxon>Corynebacteriaceae</taxon>
        <taxon>Corynebacterium</taxon>
    </lineage>
</organism>
<proteinExistence type="predicted"/>
<dbReference type="STRING" id="1121365.GCA_000375365_00495"/>
<reference evidence="3 4" key="1">
    <citation type="submission" date="2017-12" db="EMBL/GenBank/DDBJ databases">
        <title>Corynebacterium mastitidis 16-1433 Genome.</title>
        <authorList>
            <person name="Gulvik C.A."/>
        </authorList>
    </citation>
    <scope>NUCLEOTIDE SEQUENCE [LARGE SCALE GENOMIC DNA]</scope>
    <source>
        <strain evidence="3 4">16-1433</strain>
    </source>
</reference>
<accession>A0A2N0X5B9</accession>
<keyword evidence="1" id="KW-0812">Transmembrane</keyword>
<evidence type="ECO:0000256" key="1">
    <source>
        <dbReference type="SAM" id="Phobius"/>
    </source>
</evidence>
<evidence type="ECO:0000256" key="2">
    <source>
        <dbReference type="SAM" id="SignalP"/>
    </source>
</evidence>
<sequence length="87" mass="8819">METIRDGCVIACCLAGLALLGALAGAANNVYVAHRHAQTMDAAVAGPELAAKVERAWEFMQAAGCCAVLLAALVAGVIALNRIVARG</sequence>
<dbReference type="EMBL" id="PJAF01000036">
    <property type="protein sequence ID" value="PKF67885.1"/>
    <property type="molecule type" value="Genomic_DNA"/>
</dbReference>
<gene>
    <name evidence="3" type="ORF">CXB45_09870</name>
</gene>
<feature type="signal peptide" evidence="2">
    <location>
        <begin position="1"/>
        <end position="26"/>
    </location>
</feature>
<evidence type="ECO:0000313" key="4">
    <source>
        <dbReference type="Proteomes" id="UP000233249"/>
    </source>
</evidence>
<keyword evidence="1" id="KW-1133">Transmembrane helix</keyword>
<comment type="caution">
    <text evidence="3">The sequence shown here is derived from an EMBL/GenBank/DDBJ whole genome shotgun (WGS) entry which is preliminary data.</text>
</comment>
<feature type="transmembrane region" description="Helical" evidence="1">
    <location>
        <begin position="59"/>
        <end position="80"/>
    </location>
</feature>